<keyword evidence="2" id="KW-1185">Reference proteome</keyword>
<dbReference type="Proteomes" id="UP000008370">
    <property type="component" value="Unassembled WGS sequence"/>
</dbReference>
<accession>K5USN3</accession>
<name>K5USN3_PHACS</name>
<dbReference type="InParanoid" id="K5USN3"/>
<dbReference type="EMBL" id="JH930474">
    <property type="protein sequence ID" value="EKM52931.1"/>
    <property type="molecule type" value="Genomic_DNA"/>
</dbReference>
<gene>
    <name evidence="1" type="ORF">PHACADRAFT_185756</name>
</gene>
<sequence>MAANVPEELFEHILWHACNYGFALPLCRETKTAISLFGQVSRYWARLSRRRLFCELVLRSPDDLQRLQTFLAAPTPTGLEPIAELVLSFRAVVNGGCRPWIHLAASVIKSRLRNCQYFTLAVVQLGNRSPAEQWRTLHPSLPRTLPGSTSQIFRLHFNSMHFPNGRTLFRLLAPIPSLCAVDLIDITWDTEPTTNDFFAAPFGWRLSGVVSDSLLATYFLPLLVASIRCAHPATKGRRERLPKYLLDVEDHRTLLDLLSILEGSRSAHEWVVPSVECRRTVGRIHDSLYDDGPERTRACFLTSRCDDAQYMADLQFFCASQLSCQRLGPEVFVHLTLDDSLTVHGPAVLHIDAIHVSYMEDLPAFAGEVLNEGMWASFADTTLRLHHLPIRRASPTCSHAR</sequence>
<dbReference type="RefSeq" id="XP_007397648.1">
    <property type="nucleotide sequence ID" value="XM_007397586.1"/>
</dbReference>
<protein>
    <submittedName>
        <fullName evidence="1">Uncharacterized protein</fullName>
    </submittedName>
</protein>
<reference evidence="1 2" key="1">
    <citation type="journal article" date="2012" name="BMC Genomics">
        <title>Comparative genomics of the white-rot fungi, Phanerochaete carnosa and P. chrysosporium, to elucidate the genetic basis of the distinct wood types they colonize.</title>
        <authorList>
            <person name="Suzuki H."/>
            <person name="MacDonald J."/>
            <person name="Syed K."/>
            <person name="Salamov A."/>
            <person name="Hori C."/>
            <person name="Aerts A."/>
            <person name="Henrissat B."/>
            <person name="Wiebenga A."/>
            <person name="vanKuyk P.A."/>
            <person name="Barry K."/>
            <person name="Lindquist E."/>
            <person name="LaButti K."/>
            <person name="Lapidus A."/>
            <person name="Lucas S."/>
            <person name="Coutinho P."/>
            <person name="Gong Y."/>
            <person name="Samejima M."/>
            <person name="Mahadevan R."/>
            <person name="Abou-Zaid M."/>
            <person name="de Vries R.P."/>
            <person name="Igarashi K."/>
            <person name="Yadav J.S."/>
            <person name="Grigoriev I.V."/>
            <person name="Master E.R."/>
        </authorList>
    </citation>
    <scope>NUCLEOTIDE SEQUENCE [LARGE SCALE GENOMIC DNA]</scope>
    <source>
        <strain evidence="1 2">HHB-10118-sp</strain>
    </source>
</reference>
<organism evidence="1 2">
    <name type="scientific">Phanerochaete carnosa (strain HHB-10118-sp)</name>
    <name type="common">White-rot fungus</name>
    <name type="synonym">Peniophora carnosa</name>
    <dbReference type="NCBI Taxonomy" id="650164"/>
    <lineage>
        <taxon>Eukaryota</taxon>
        <taxon>Fungi</taxon>
        <taxon>Dikarya</taxon>
        <taxon>Basidiomycota</taxon>
        <taxon>Agaricomycotina</taxon>
        <taxon>Agaricomycetes</taxon>
        <taxon>Polyporales</taxon>
        <taxon>Phanerochaetaceae</taxon>
        <taxon>Phanerochaete</taxon>
    </lineage>
</organism>
<evidence type="ECO:0000313" key="2">
    <source>
        <dbReference type="Proteomes" id="UP000008370"/>
    </source>
</evidence>
<dbReference type="KEGG" id="pco:PHACADRAFT_185756"/>
<evidence type="ECO:0000313" key="1">
    <source>
        <dbReference type="EMBL" id="EKM52931.1"/>
    </source>
</evidence>
<dbReference type="HOGENOM" id="CLU_618349_0_0_1"/>
<dbReference type="AlphaFoldDB" id="K5USN3"/>
<dbReference type="OrthoDB" id="2804335at2759"/>
<proteinExistence type="predicted"/>
<dbReference type="GeneID" id="18910303"/>